<reference evidence="2" key="1">
    <citation type="journal article" date="2021" name="Nat. Commun.">
        <title>Genomic analyses provide insights into spinach domestication and the genetic basis of agronomic traits.</title>
        <authorList>
            <person name="Cai X."/>
            <person name="Sun X."/>
            <person name="Xu C."/>
            <person name="Sun H."/>
            <person name="Wang X."/>
            <person name="Ge C."/>
            <person name="Zhang Z."/>
            <person name="Wang Q."/>
            <person name="Fei Z."/>
            <person name="Jiao C."/>
            <person name="Wang Q."/>
        </authorList>
    </citation>
    <scope>NUCLEOTIDE SEQUENCE [LARGE SCALE GENOMIC DNA]</scope>
    <source>
        <strain evidence="2">cv. Varoflay</strain>
    </source>
</reference>
<feature type="region of interest" description="Disordered" evidence="1">
    <location>
        <begin position="1"/>
        <end position="32"/>
    </location>
</feature>
<reference evidence="3" key="2">
    <citation type="submission" date="2025-08" db="UniProtKB">
        <authorList>
            <consortium name="RefSeq"/>
        </authorList>
    </citation>
    <scope>IDENTIFICATION</scope>
    <source>
        <tissue evidence="3">Leaf</tissue>
    </source>
</reference>
<evidence type="ECO:0000313" key="3">
    <source>
        <dbReference type="RefSeq" id="XP_056695790.1"/>
    </source>
</evidence>
<dbReference type="GeneID" id="130470177"/>
<proteinExistence type="predicted"/>
<keyword evidence="2" id="KW-1185">Reference proteome</keyword>
<name>A0ABM3RJL5_SPIOL</name>
<sequence>MARVHDKTASGGSSGGGGGADGGGGGSDRSLPAIEVKTATNTVLLRICCDKHNGLLTKLFTELEKHHYLSITNLTVIPFSSFALEVTIVAQMEDGFNRNVNDFVTSLRSALRSP</sequence>
<evidence type="ECO:0000256" key="1">
    <source>
        <dbReference type="SAM" id="MobiDB-lite"/>
    </source>
</evidence>
<dbReference type="PANTHER" id="PTHR45959:SF2">
    <property type="entry name" value="BHLH TRANSCRIPTION FACTOR"/>
    <property type="match status" value="1"/>
</dbReference>
<dbReference type="PANTHER" id="PTHR45959">
    <property type="entry name" value="BHLH TRANSCRIPTION FACTOR"/>
    <property type="match status" value="1"/>
</dbReference>
<dbReference type="InterPro" id="IPR052610">
    <property type="entry name" value="bHLH_transcription_regulator"/>
</dbReference>
<dbReference type="Proteomes" id="UP000813463">
    <property type="component" value="Chromosome 3"/>
</dbReference>
<gene>
    <name evidence="3" type="primary">LOC130470177</name>
</gene>
<accession>A0ABM3RJL5</accession>
<dbReference type="RefSeq" id="XP_056695790.1">
    <property type="nucleotide sequence ID" value="XM_056839812.1"/>
</dbReference>
<feature type="compositionally biased region" description="Gly residues" evidence="1">
    <location>
        <begin position="12"/>
        <end position="27"/>
    </location>
</feature>
<organism evidence="2 3">
    <name type="scientific">Spinacia oleracea</name>
    <name type="common">Spinach</name>
    <dbReference type="NCBI Taxonomy" id="3562"/>
    <lineage>
        <taxon>Eukaryota</taxon>
        <taxon>Viridiplantae</taxon>
        <taxon>Streptophyta</taxon>
        <taxon>Embryophyta</taxon>
        <taxon>Tracheophyta</taxon>
        <taxon>Spermatophyta</taxon>
        <taxon>Magnoliopsida</taxon>
        <taxon>eudicotyledons</taxon>
        <taxon>Gunneridae</taxon>
        <taxon>Pentapetalae</taxon>
        <taxon>Caryophyllales</taxon>
        <taxon>Chenopodiaceae</taxon>
        <taxon>Chenopodioideae</taxon>
        <taxon>Anserineae</taxon>
        <taxon>Spinacia</taxon>
    </lineage>
</organism>
<evidence type="ECO:0000313" key="2">
    <source>
        <dbReference type="Proteomes" id="UP000813463"/>
    </source>
</evidence>
<protein>
    <submittedName>
        <fullName evidence="3">Transcription factor bHLH25-like</fullName>
    </submittedName>
</protein>